<dbReference type="AlphaFoldDB" id="A0AAF0F0R5"/>
<keyword evidence="1" id="KW-0732">Signal</keyword>
<gene>
    <name evidence="2" type="ORF">MJAP1_003626</name>
</gene>
<dbReference type="SUPFAM" id="SSF55144">
    <property type="entry name" value="LigT-like"/>
    <property type="match status" value="1"/>
</dbReference>
<dbReference type="Pfam" id="PF13563">
    <property type="entry name" value="2_5_RNA_ligase2"/>
    <property type="match status" value="1"/>
</dbReference>
<name>A0AAF0F0R5_9BASI</name>
<feature type="signal peptide" evidence="1">
    <location>
        <begin position="1"/>
        <end position="22"/>
    </location>
</feature>
<dbReference type="InterPro" id="IPR009097">
    <property type="entry name" value="Cyclic_Pdiesterase"/>
</dbReference>
<reference evidence="2" key="1">
    <citation type="submission" date="2023-03" db="EMBL/GenBank/DDBJ databases">
        <title>Mating type loci evolution in Malassezia.</title>
        <authorList>
            <person name="Coelho M.A."/>
        </authorList>
    </citation>
    <scope>NUCLEOTIDE SEQUENCE</scope>
    <source>
        <strain evidence="2">CBS 9431</strain>
    </source>
</reference>
<evidence type="ECO:0000256" key="1">
    <source>
        <dbReference type="SAM" id="SignalP"/>
    </source>
</evidence>
<dbReference type="PANTHER" id="PTHR37474">
    <property type="entry name" value="RNA LIGASE/CYCLIC NUCLEOTIDE PHOSPHODIESTERASE"/>
    <property type="match status" value="1"/>
</dbReference>
<accession>A0AAF0F0R5</accession>
<protein>
    <recommendedName>
        <fullName evidence="4">2'-5' RNA ligase family protein</fullName>
    </recommendedName>
</protein>
<dbReference type="RefSeq" id="XP_060123535.1">
    <property type="nucleotide sequence ID" value="XM_060267552.1"/>
</dbReference>
<dbReference type="PANTHER" id="PTHR37474:SF1">
    <property type="entry name" value="2'-5' RNA LIGASE FAMILY PROTEIN"/>
    <property type="match status" value="1"/>
</dbReference>
<proteinExistence type="predicted"/>
<sequence length="190" mass="21202">MPRAVYTTLVVLLLRPAAGVDAQRMQSLQRIRHTYDAAYTRWLPHITLIPPFQIEKEAEGEGVPPSLAQTLDGVSTDAQKACDRAAAHTLRLAEIGTFRLRRYENVHLRPDAATASPLMALQRDLQKEVAPHIPKGKRRREKFVPHASLGQAYAADDKQEIIFEATRDLGLDRPEPGLVVQADRIQVMGV</sequence>
<dbReference type="GeneID" id="85227277"/>
<dbReference type="Proteomes" id="UP001217754">
    <property type="component" value="Chromosome 7"/>
</dbReference>
<evidence type="ECO:0008006" key="4">
    <source>
        <dbReference type="Google" id="ProtNLM"/>
    </source>
</evidence>
<keyword evidence="3" id="KW-1185">Reference proteome</keyword>
<evidence type="ECO:0000313" key="3">
    <source>
        <dbReference type="Proteomes" id="UP001217754"/>
    </source>
</evidence>
<dbReference type="EMBL" id="CP119964">
    <property type="protein sequence ID" value="WFD40638.1"/>
    <property type="molecule type" value="Genomic_DNA"/>
</dbReference>
<feature type="chain" id="PRO_5042234668" description="2'-5' RNA ligase family protein" evidence="1">
    <location>
        <begin position="23"/>
        <end position="190"/>
    </location>
</feature>
<organism evidence="2 3">
    <name type="scientific">Malassezia japonica</name>
    <dbReference type="NCBI Taxonomy" id="223818"/>
    <lineage>
        <taxon>Eukaryota</taxon>
        <taxon>Fungi</taxon>
        <taxon>Dikarya</taxon>
        <taxon>Basidiomycota</taxon>
        <taxon>Ustilaginomycotina</taxon>
        <taxon>Malasseziomycetes</taxon>
        <taxon>Malasseziales</taxon>
        <taxon>Malasseziaceae</taxon>
        <taxon>Malassezia</taxon>
    </lineage>
</organism>
<evidence type="ECO:0000313" key="2">
    <source>
        <dbReference type="EMBL" id="WFD40638.1"/>
    </source>
</evidence>
<dbReference type="Gene3D" id="3.90.1140.10">
    <property type="entry name" value="Cyclic phosphodiesterase"/>
    <property type="match status" value="1"/>
</dbReference>